<dbReference type="Proteomes" id="UP000823775">
    <property type="component" value="Unassembled WGS sequence"/>
</dbReference>
<name>A0ABS8W5T1_DATST</name>
<dbReference type="InterPro" id="IPR011583">
    <property type="entry name" value="Chitinase_II/V-like_cat"/>
</dbReference>
<keyword evidence="2" id="KW-0808">Transferase</keyword>
<dbReference type="Gene3D" id="1.10.510.10">
    <property type="entry name" value="Transferase(Phosphotransferase) domain 1"/>
    <property type="match status" value="1"/>
</dbReference>
<evidence type="ECO:0000256" key="4">
    <source>
        <dbReference type="ARBA" id="ARBA00022777"/>
    </source>
</evidence>
<dbReference type="InterPro" id="IPR008271">
    <property type="entry name" value="Ser/Thr_kinase_AS"/>
</dbReference>
<dbReference type="PROSITE" id="PS51910">
    <property type="entry name" value="GH18_2"/>
    <property type="match status" value="1"/>
</dbReference>
<dbReference type="InterPro" id="IPR011009">
    <property type="entry name" value="Kinase-like_dom_sf"/>
</dbReference>
<organism evidence="9 10">
    <name type="scientific">Datura stramonium</name>
    <name type="common">Jimsonweed</name>
    <name type="synonym">Common thornapple</name>
    <dbReference type="NCBI Taxonomy" id="4076"/>
    <lineage>
        <taxon>Eukaryota</taxon>
        <taxon>Viridiplantae</taxon>
        <taxon>Streptophyta</taxon>
        <taxon>Embryophyta</taxon>
        <taxon>Tracheophyta</taxon>
        <taxon>Spermatophyta</taxon>
        <taxon>Magnoliopsida</taxon>
        <taxon>eudicotyledons</taxon>
        <taxon>Gunneridae</taxon>
        <taxon>Pentapetalae</taxon>
        <taxon>asterids</taxon>
        <taxon>lamiids</taxon>
        <taxon>Solanales</taxon>
        <taxon>Solanaceae</taxon>
        <taxon>Solanoideae</taxon>
        <taxon>Datureae</taxon>
        <taxon>Datura</taxon>
    </lineage>
</organism>
<dbReference type="InterPro" id="IPR001245">
    <property type="entry name" value="Ser-Thr/Tyr_kinase_cat_dom"/>
</dbReference>
<dbReference type="InterPro" id="IPR029070">
    <property type="entry name" value="Chitinase_insertion_sf"/>
</dbReference>
<reference evidence="9 10" key="1">
    <citation type="journal article" date="2021" name="BMC Genomics">
        <title>Datura genome reveals duplications of psychoactive alkaloid biosynthetic genes and high mutation rate following tissue culture.</title>
        <authorList>
            <person name="Rajewski A."/>
            <person name="Carter-House D."/>
            <person name="Stajich J."/>
            <person name="Litt A."/>
        </authorList>
    </citation>
    <scope>NUCLEOTIDE SEQUENCE [LARGE SCALE GENOMIC DNA]</scope>
    <source>
        <strain evidence="9">AR-01</strain>
    </source>
</reference>
<sequence length="629" mass="72188">MIVTVSDDDEEIKNFNSIVKRKNPSLKTILSILGTAQSSEMYLLMSKTYLPGRKDFIESSIKIARFYGFDGLDFCWIWPSSSQEMSNLAALLDDWRVAIDLESKNAKKTRLLLTMPGKYTPWIQDLTYPIESMRKNLDWVHVFAFDYYDPGTTNNTSPFAALYDSNSDLNTDYGINAWIKSGFPSQNLVLGLPFYGCVDIAENEPFASKNGMLDFNSIKRDMIKYRANNSWFNSTYAMNYVSIGTSWVGFDDVEAVKTKVSYAKKRNLKGYVAWLVSYDWNSILSQAAAGAEEVEDIEGVNTDQSRTLYKKKKLNRLVLILIPMGSLLMLLVLVFTLWCLRRRKILKFQVPRNKIGSKINEEKGGEETRTLQIFTFDEMKESTNSFSVENELGRGGYGPVYKGKLKYGQEIAVKRLSETSSQRSEEFENEVILTAKLQHINLVKVLGFCIEREEKMLIYEYMPNKSLDYYIYNQVRRLVLNWEKRVQIIEGIIQGLLYLQEYSRLTIIHRDIKASNILLDLQMKPKISDFGMARIFKKDEVEANTKRVVGTMGYIPPEYAIEGRYSTKSDVFSFGVLLLQIISGKKNTCLHGPHDNLNLLEYAVKAKDEEARQLFDEMPQRDVVSNAST</sequence>
<keyword evidence="6" id="KW-1133">Transmembrane helix</keyword>
<evidence type="ECO:0000256" key="6">
    <source>
        <dbReference type="SAM" id="Phobius"/>
    </source>
</evidence>
<dbReference type="PANTHER" id="PTHR27002:SF1117">
    <property type="entry name" value="CYSTEINE-RICH RECEPTOR-LIKE PROTEIN KINASE 19"/>
    <property type="match status" value="1"/>
</dbReference>
<dbReference type="Pfam" id="PF00704">
    <property type="entry name" value="Glyco_hydro_18"/>
    <property type="match status" value="1"/>
</dbReference>
<keyword evidence="5" id="KW-0067">ATP-binding</keyword>
<dbReference type="InterPro" id="IPR001223">
    <property type="entry name" value="Glyco_hydro18_cat"/>
</dbReference>
<dbReference type="InterPro" id="IPR000719">
    <property type="entry name" value="Prot_kinase_dom"/>
</dbReference>
<dbReference type="InterPro" id="IPR017853">
    <property type="entry name" value="GH"/>
</dbReference>
<evidence type="ECO:0000259" key="8">
    <source>
        <dbReference type="PROSITE" id="PS51910"/>
    </source>
</evidence>
<proteinExistence type="predicted"/>
<evidence type="ECO:0000256" key="2">
    <source>
        <dbReference type="ARBA" id="ARBA00022679"/>
    </source>
</evidence>
<dbReference type="SUPFAM" id="SSF51445">
    <property type="entry name" value="(Trans)glycosidases"/>
    <property type="match status" value="1"/>
</dbReference>
<dbReference type="PROSITE" id="PS50011">
    <property type="entry name" value="PROTEIN_KINASE_DOM"/>
    <property type="match status" value="1"/>
</dbReference>
<dbReference type="PANTHER" id="PTHR27002">
    <property type="entry name" value="RECEPTOR-LIKE SERINE/THREONINE-PROTEIN KINASE SD1-8"/>
    <property type="match status" value="1"/>
</dbReference>
<dbReference type="Gene3D" id="3.20.20.80">
    <property type="entry name" value="Glycosidases"/>
    <property type="match status" value="1"/>
</dbReference>
<evidence type="ECO:0000313" key="10">
    <source>
        <dbReference type="Proteomes" id="UP000823775"/>
    </source>
</evidence>
<keyword evidence="4" id="KW-0418">Kinase</keyword>
<gene>
    <name evidence="9" type="ORF">HAX54_043615</name>
</gene>
<comment type="caution">
    <text evidence="9">The sequence shown here is derived from an EMBL/GenBank/DDBJ whole genome shotgun (WGS) entry which is preliminary data.</text>
</comment>
<keyword evidence="6" id="KW-0812">Transmembrane</keyword>
<keyword evidence="3" id="KW-0547">Nucleotide-binding</keyword>
<feature type="transmembrane region" description="Helical" evidence="6">
    <location>
        <begin position="317"/>
        <end position="340"/>
    </location>
</feature>
<evidence type="ECO:0000256" key="5">
    <source>
        <dbReference type="ARBA" id="ARBA00022840"/>
    </source>
</evidence>
<dbReference type="Gene3D" id="3.10.50.10">
    <property type="match status" value="1"/>
</dbReference>
<dbReference type="EMBL" id="JACEIK010006541">
    <property type="protein sequence ID" value="MCE2055863.1"/>
    <property type="molecule type" value="Genomic_DNA"/>
</dbReference>
<accession>A0ABS8W5T1</accession>
<feature type="domain" description="Protein kinase" evidence="7">
    <location>
        <begin position="386"/>
        <end position="629"/>
    </location>
</feature>
<evidence type="ECO:0000313" key="9">
    <source>
        <dbReference type="EMBL" id="MCE2055863.1"/>
    </source>
</evidence>
<dbReference type="SUPFAM" id="SSF56112">
    <property type="entry name" value="Protein kinase-like (PK-like)"/>
    <property type="match status" value="1"/>
</dbReference>
<dbReference type="SMART" id="SM00220">
    <property type="entry name" value="S_TKc"/>
    <property type="match status" value="1"/>
</dbReference>
<evidence type="ECO:0000259" key="7">
    <source>
        <dbReference type="PROSITE" id="PS50011"/>
    </source>
</evidence>
<evidence type="ECO:0000256" key="3">
    <source>
        <dbReference type="ARBA" id="ARBA00022741"/>
    </source>
</evidence>
<keyword evidence="6" id="KW-0472">Membrane</keyword>
<evidence type="ECO:0000256" key="1">
    <source>
        <dbReference type="ARBA" id="ARBA00022527"/>
    </source>
</evidence>
<keyword evidence="1" id="KW-0723">Serine/threonine-protein kinase</keyword>
<dbReference type="Gene3D" id="3.30.200.20">
    <property type="entry name" value="Phosphorylase Kinase, domain 1"/>
    <property type="match status" value="1"/>
</dbReference>
<keyword evidence="10" id="KW-1185">Reference proteome</keyword>
<dbReference type="PROSITE" id="PS00108">
    <property type="entry name" value="PROTEIN_KINASE_ST"/>
    <property type="match status" value="1"/>
</dbReference>
<feature type="domain" description="GH18" evidence="8">
    <location>
        <begin position="1"/>
        <end position="294"/>
    </location>
</feature>
<dbReference type="Pfam" id="PF07714">
    <property type="entry name" value="PK_Tyr_Ser-Thr"/>
    <property type="match status" value="1"/>
</dbReference>
<protein>
    <submittedName>
        <fullName evidence="9">Uncharacterized protein</fullName>
    </submittedName>
</protein>
<dbReference type="SMART" id="SM00636">
    <property type="entry name" value="Glyco_18"/>
    <property type="match status" value="1"/>
</dbReference>